<dbReference type="RefSeq" id="WP_142551764.1">
    <property type="nucleotide sequence ID" value="NZ_VIFX01000009.1"/>
</dbReference>
<dbReference type="EMBL" id="VIFX01000009">
    <property type="protein sequence ID" value="TQR86905.1"/>
    <property type="molecule type" value="Genomic_DNA"/>
</dbReference>
<proteinExistence type="predicted"/>
<accession>A0A544W3T5</accession>
<evidence type="ECO:0000313" key="2">
    <source>
        <dbReference type="Proteomes" id="UP000315759"/>
    </source>
</evidence>
<dbReference type="Proteomes" id="UP000315759">
    <property type="component" value="Unassembled WGS sequence"/>
</dbReference>
<name>A0A544W3T5_9MYCO</name>
<protein>
    <submittedName>
        <fullName evidence="1">SRPBCC family protein</fullName>
    </submittedName>
</protein>
<dbReference type="AlphaFoldDB" id="A0A544W3T5"/>
<dbReference type="InterPro" id="IPR019587">
    <property type="entry name" value="Polyketide_cyclase/dehydratase"/>
</dbReference>
<dbReference type="Pfam" id="PF10604">
    <property type="entry name" value="Polyketide_cyc2"/>
    <property type="match status" value="1"/>
</dbReference>
<comment type="caution">
    <text evidence="1">The sequence shown here is derived from an EMBL/GenBank/DDBJ whole genome shotgun (WGS) entry which is preliminary data.</text>
</comment>
<reference evidence="1 2" key="1">
    <citation type="submission" date="2018-10" db="EMBL/GenBank/DDBJ databases">
        <title>Draft genome of Mycobacterium hodleri strain B.</title>
        <authorList>
            <person name="Amande T.J."/>
            <person name="Mcgenity T.J."/>
        </authorList>
    </citation>
    <scope>NUCLEOTIDE SEQUENCE [LARGE SCALE GENOMIC DNA]</scope>
    <source>
        <strain evidence="1 2">B</strain>
    </source>
</reference>
<dbReference type="SUPFAM" id="SSF55961">
    <property type="entry name" value="Bet v1-like"/>
    <property type="match status" value="1"/>
</dbReference>
<dbReference type="Gene3D" id="3.30.530.20">
    <property type="match status" value="1"/>
</dbReference>
<dbReference type="InterPro" id="IPR023393">
    <property type="entry name" value="START-like_dom_sf"/>
</dbReference>
<dbReference type="CDD" id="cd07821">
    <property type="entry name" value="PYR_PYL_RCAR_like"/>
    <property type="match status" value="1"/>
</dbReference>
<sequence>MVQIRVERTIAAPQERVFDWLADPRGLTAAPLVLKAGFAKGWSAPEVGALREVIGVGMWFREEMTAVDAPNSYSYLIVRSFPPFDHDGGTLTFSPDGDGTHVDWVTSYSHPARGGGKLLEAVSAPLLRSSFNAVLAGCAKALEH</sequence>
<gene>
    <name evidence="1" type="ORF">D8S82_09020</name>
</gene>
<keyword evidence="2" id="KW-1185">Reference proteome</keyword>
<evidence type="ECO:0000313" key="1">
    <source>
        <dbReference type="EMBL" id="TQR86905.1"/>
    </source>
</evidence>
<organism evidence="1 2">
    <name type="scientific">Mycolicibacterium hodleri</name>
    <dbReference type="NCBI Taxonomy" id="49897"/>
    <lineage>
        <taxon>Bacteria</taxon>
        <taxon>Bacillati</taxon>
        <taxon>Actinomycetota</taxon>
        <taxon>Actinomycetes</taxon>
        <taxon>Mycobacteriales</taxon>
        <taxon>Mycobacteriaceae</taxon>
        <taxon>Mycolicibacterium</taxon>
    </lineage>
</organism>